<proteinExistence type="predicted"/>
<keyword evidence="2" id="KW-1185">Reference proteome</keyword>
<dbReference type="AlphaFoldDB" id="A0A2A6C0G0"/>
<evidence type="ECO:0000313" key="2">
    <source>
        <dbReference type="Proteomes" id="UP000005239"/>
    </source>
</evidence>
<evidence type="ECO:0000313" key="1">
    <source>
        <dbReference type="EnsemblMetazoa" id="PPA42075.1"/>
    </source>
</evidence>
<dbReference type="Proteomes" id="UP000005239">
    <property type="component" value="Unassembled WGS sequence"/>
</dbReference>
<accession>A0A8R1UVT9</accession>
<name>A0A2A6C0G0_PRIPA</name>
<reference evidence="1" key="2">
    <citation type="submission" date="2022-06" db="UniProtKB">
        <authorList>
            <consortium name="EnsemblMetazoa"/>
        </authorList>
    </citation>
    <scope>IDENTIFICATION</scope>
    <source>
        <strain evidence="1">PS312</strain>
    </source>
</reference>
<sequence length="163" mass="17810">TSPFTNKVCLSIYFRARSISNRTYLSSGASYSIPTTVPMGVLRSIGGAAQLTVLALLLNKFVPPAAVVFCLAWRQVGWHREYEHSLGLQRKPQLEAAPPKKLSPTRTKARGIDTPRRGACWTLRIEGQAPAAHAAHEGGSCARGRRPGIRGDVMVWCRPNDVC</sequence>
<gene>
    <name evidence="1" type="primary">WBGene00280444</name>
</gene>
<dbReference type="EnsemblMetazoa" id="PPA42075.1">
    <property type="protein sequence ID" value="PPA42075.1"/>
    <property type="gene ID" value="WBGene00280444"/>
</dbReference>
<protein>
    <submittedName>
        <fullName evidence="1">Uncharacterized protein</fullName>
    </submittedName>
</protein>
<organism evidence="1 2">
    <name type="scientific">Pristionchus pacificus</name>
    <name type="common">Parasitic nematode worm</name>
    <dbReference type="NCBI Taxonomy" id="54126"/>
    <lineage>
        <taxon>Eukaryota</taxon>
        <taxon>Metazoa</taxon>
        <taxon>Ecdysozoa</taxon>
        <taxon>Nematoda</taxon>
        <taxon>Chromadorea</taxon>
        <taxon>Rhabditida</taxon>
        <taxon>Rhabditina</taxon>
        <taxon>Diplogasteromorpha</taxon>
        <taxon>Diplogasteroidea</taxon>
        <taxon>Neodiplogasteridae</taxon>
        <taxon>Pristionchus</taxon>
    </lineage>
</organism>
<accession>A0A2A6C0G0</accession>
<reference evidence="2" key="1">
    <citation type="journal article" date="2008" name="Nat. Genet.">
        <title>The Pristionchus pacificus genome provides a unique perspective on nematode lifestyle and parasitism.</title>
        <authorList>
            <person name="Dieterich C."/>
            <person name="Clifton S.W."/>
            <person name="Schuster L.N."/>
            <person name="Chinwalla A."/>
            <person name="Delehaunty K."/>
            <person name="Dinkelacker I."/>
            <person name="Fulton L."/>
            <person name="Fulton R."/>
            <person name="Godfrey J."/>
            <person name="Minx P."/>
            <person name="Mitreva M."/>
            <person name="Roeseler W."/>
            <person name="Tian H."/>
            <person name="Witte H."/>
            <person name="Yang S.P."/>
            <person name="Wilson R.K."/>
            <person name="Sommer R.J."/>
        </authorList>
    </citation>
    <scope>NUCLEOTIDE SEQUENCE [LARGE SCALE GENOMIC DNA]</scope>
    <source>
        <strain evidence="2">PS312</strain>
    </source>
</reference>